<dbReference type="Proteomes" id="UP001501495">
    <property type="component" value="Unassembled WGS sequence"/>
</dbReference>
<feature type="chain" id="PRO_5047319441" description="Carboxypeptidase regulatory-like domain-containing protein" evidence="1">
    <location>
        <begin position="27"/>
        <end position="451"/>
    </location>
</feature>
<dbReference type="EMBL" id="BAAAZH010000020">
    <property type="protein sequence ID" value="GAA4121917.1"/>
    <property type="molecule type" value="Genomic_DNA"/>
</dbReference>
<protein>
    <recommendedName>
        <fullName evidence="4">Carboxypeptidase regulatory-like domain-containing protein</fullName>
    </recommendedName>
</protein>
<reference evidence="3" key="1">
    <citation type="journal article" date="2019" name="Int. J. Syst. Evol. Microbiol.">
        <title>The Global Catalogue of Microorganisms (GCM) 10K type strain sequencing project: providing services to taxonomists for standard genome sequencing and annotation.</title>
        <authorList>
            <consortium name="The Broad Institute Genomics Platform"/>
            <consortium name="The Broad Institute Genome Sequencing Center for Infectious Disease"/>
            <person name="Wu L."/>
            <person name="Ma J."/>
        </authorList>
    </citation>
    <scope>NUCLEOTIDE SEQUENCE [LARGE SCALE GENOMIC DNA]</scope>
    <source>
        <strain evidence="3">JCM 16703</strain>
    </source>
</reference>
<name>A0ABP7XM25_9ACTN</name>
<gene>
    <name evidence="2" type="ORF">GCM10022215_27260</name>
</gene>
<organism evidence="2 3">
    <name type="scientific">Nocardioides fonticola</name>
    <dbReference type="NCBI Taxonomy" id="450363"/>
    <lineage>
        <taxon>Bacteria</taxon>
        <taxon>Bacillati</taxon>
        <taxon>Actinomycetota</taxon>
        <taxon>Actinomycetes</taxon>
        <taxon>Propionibacteriales</taxon>
        <taxon>Nocardioidaceae</taxon>
        <taxon>Nocardioides</taxon>
    </lineage>
</organism>
<accession>A0ABP7XM25</accession>
<keyword evidence="1" id="KW-0732">Signal</keyword>
<evidence type="ECO:0000313" key="3">
    <source>
        <dbReference type="Proteomes" id="UP001501495"/>
    </source>
</evidence>
<evidence type="ECO:0008006" key="4">
    <source>
        <dbReference type="Google" id="ProtNLM"/>
    </source>
</evidence>
<evidence type="ECO:0000313" key="2">
    <source>
        <dbReference type="EMBL" id="GAA4121917.1"/>
    </source>
</evidence>
<sequence length="451" mass="48750">MRSTSRAVLIAAIVSTAFLGSTPPTAQADAIPRLGTDVVQMTGFLLDPAGFPVPGGEVEFRTLRQTRTGAVTGLVDSTVTDDDGAFTVQMPLAGAPRDSAGGIVGEIVYRAPAHAPGLVYDVRFTPDEDGQWDLVAPVDAVARAVGRTVSTTQFYLQLGEGVVTDARRLRGTVPRPTAAVDTVGRVVANGTAADPSAYTGTVRVDGSAQPELKPLHTARRKGSADCPERDYGCFPDQTSCDSGDSLGYEFLPDARKRRTFVPTKFTDGPKNGHLTWTWDRTNETTLGVATKVGDDKYVGADFGASHEQDDGLNKSYTTKHGQKRVIYEMWEYRKQQGICFGDGGRLYYIGVWKYVPYQVDPSAQSRTEKTSITFRCERENRAVFGVTTQVTKRSTMRFSAAFSMWGVHLSDAQYTNSHEESLTIAPDPGKNTVLCGYAATPVSAEAVRAMS</sequence>
<keyword evidence="3" id="KW-1185">Reference proteome</keyword>
<proteinExistence type="predicted"/>
<comment type="caution">
    <text evidence="2">The sequence shown here is derived from an EMBL/GenBank/DDBJ whole genome shotgun (WGS) entry which is preliminary data.</text>
</comment>
<feature type="signal peptide" evidence="1">
    <location>
        <begin position="1"/>
        <end position="26"/>
    </location>
</feature>
<evidence type="ECO:0000256" key="1">
    <source>
        <dbReference type="SAM" id="SignalP"/>
    </source>
</evidence>
<dbReference type="RefSeq" id="WP_344733994.1">
    <property type="nucleotide sequence ID" value="NZ_BAAAZH010000020.1"/>
</dbReference>